<comment type="subunit">
    <text evidence="5">Component of the eukaryotic translation initiation factor 3 (eIF-3) complex.</text>
</comment>
<dbReference type="GO" id="GO:0005852">
    <property type="term" value="C:eukaryotic translation initiation factor 3 complex"/>
    <property type="evidence" value="ECO:0007669"/>
    <property type="project" value="UniProtKB-UniRule"/>
</dbReference>
<dbReference type="InterPro" id="IPR012677">
    <property type="entry name" value="Nucleotide-bd_a/b_plait_sf"/>
</dbReference>
<evidence type="ECO:0000313" key="9">
    <source>
        <dbReference type="EMBL" id="CAD8898951.1"/>
    </source>
</evidence>
<organism evidence="10">
    <name type="scientific">Corethron hystrix</name>
    <dbReference type="NCBI Taxonomy" id="216773"/>
    <lineage>
        <taxon>Eukaryota</taxon>
        <taxon>Sar</taxon>
        <taxon>Stramenopiles</taxon>
        <taxon>Ochrophyta</taxon>
        <taxon>Bacillariophyta</taxon>
        <taxon>Coscinodiscophyceae</taxon>
        <taxon>Corethrophycidae</taxon>
        <taxon>Corethrales</taxon>
        <taxon>Corethraceae</taxon>
        <taxon>Corethron</taxon>
    </lineage>
</organism>
<dbReference type="GO" id="GO:0016282">
    <property type="term" value="C:eukaryotic 43S preinitiation complex"/>
    <property type="evidence" value="ECO:0007669"/>
    <property type="project" value="UniProtKB-UniRule"/>
</dbReference>
<dbReference type="EMBL" id="HBFR01035869">
    <property type="protein sequence ID" value="CAD8898951.1"/>
    <property type="molecule type" value="Transcribed_RNA"/>
</dbReference>
<reference evidence="10" key="1">
    <citation type="submission" date="2021-01" db="EMBL/GenBank/DDBJ databases">
        <authorList>
            <person name="Corre E."/>
            <person name="Pelletier E."/>
            <person name="Niang G."/>
            <person name="Scheremetjew M."/>
            <person name="Finn R."/>
            <person name="Kale V."/>
            <person name="Holt S."/>
            <person name="Cochrane G."/>
            <person name="Meng A."/>
            <person name="Brown T."/>
            <person name="Cohen L."/>
        </authorList>
    </citation>
    <scope>NUCLEOTIDE SEQUENCE</scope>
    <source>
        <strain evidence="10">308</strain>
    </source>
</reference>
<evidence type="ECO:0000256" key="7">
    <source>
        <dbReference type="SAM" id="MobiDB-lite"/>
    </source>
</evidence>
<dbReference type="Pfam" id="PF00076">
    <property type="entry name" value="RRM_1"/>
    <property type="match status" value="1"/>
</dbReference>
<evidence type="ECO:0000259" key="8">
    <source>
        <dbReference type="PROSITE" id="PS50102"/>
    </source>
</evidence>
<feature type="region of interest" description="Disordered" evidence="7">
    <location>
        <begin position="1"/>
        <end position="47"/>
    </location>
</feature>
<name>A0A6U5KZ42_9STRA</name>
<dbReference type="PANTHER" id="PTHR10352">
    <property type="entry name" value="EUKARYOTIC TRANSLATION INITIATION FACTOR 3 SUBUNIT G"/>
    <property type="match status" value="1"/>
</dbReference>
<evidence type="ECO:0000256" key="2">
    <source>
        <dbReference type="ARBA" id="ARBA00022540"/>
    </source>
</evidence>
<comment type="function">
    <text evidence="5">RNA-binding component of the eukaryotic translation initiation factor 3 (eIF-3) complex, which is involved in protein synthesis of a specialized repertoire of mRNAs and, together with other initiation factors, stimulates binding of mRNA and methionyl-tRNAi to the 40S ribosome. The eIF-3 complex specifically targets and initiates translation of a subset of mRNAs involved in cell proliferation. This subunit can bind 18S rRNA.</text>
</comment>
<dbReference type="InterPro" id="IPR034240">
    <property type="entry name" value="eIF3G_RRM"/>
</dbReference>
<feature type="region of interest" description="Disordered" evidence="7">
    <location>
        <begin position="166"/>
        <end position="204"/>
    </location>
</feature>
<keyword evidence="4 5" id="KW-0648">Protein biosynthesis</keyword>
<feature type="compositionally biased region" description="Polar residues" evidence="7">
    <location>
        <begin position="338"/>
        <end position="347"/>
    </location>
</feature>
<evidence type="ECO:0000256" key="1">
    <source>
        <dbReference type="ARBA" id="ARBA00022490"/>
    </source>
</evidence>
<evidence type="ECO:0000256" key="5">
    <source>
        <dbReference type="HAMAP-Rule" id="MF_03006"/>
    </source>
</evidence>
<dbReference type="SUPFAM" id="SSF54928">
    <property type="entry name" value="RNA-binding domain, RBD"/>
    <property type="match status" value="1"/>
</dbReference>
<dbReference type="HAMAP" id="MF_03006">
    <property type="entry name" value="eIF3g"/>
    <property type="match status" value="1"/>
</dbReference>
<dbReference type="Gene3D" id="3.30.70.330">
    <property type="match status" value="1"/>
</dbReference>
<keyword evidence="1 5" id="KW-0963">Cytoplasm</keyword>
<proteinExistence type="inferred from homology"/>
<evidence type="ECO:0000256" key="4">
    <source>
        <dbReference type="ARBA" id="ARBA00022917"/>
    </source>
</evidence>
<comment type="similarity">
    <text evidence="5">Belongs to the eIF-3 subunit G family.</text>
</comment>
<dbReference type="GO" id="GO:0003723">
    <property type="term" value="F:RNA binding"/>
    <property type="evidence" value="ECO:0007669"/>
    <property type="project" value="UniProtKB-UniRule"/>
</dbReference>
<dbReference type="InterPro" id="IPR035979">
    <property type="entry name" value="RBD_domain_sf"/>
</dbReference>
<protein>
    <recommendedName>
        <fullName evidence="5">Eukaryotic translation initiation factor 3 subunit G</fullName>
        <shortName evidence="5">eIF3g</shortName>
    </recommendedName>
    <alternativeName>
        <fullName evidence="5">Eukaryotic translation initiation factor 3 RNA-binding subunit</fullName>
        <shortName evidence="5">eIF-3 RNA-binding subunit</shortName>
    </alternativeName>
    <alternativeName>
        <fullName evidence="5">Eukaryotic translation initiation factor 3 subunit 4</fullName>
    </alternativeName>
</protein>
<keyword evidence="3 6" id="KW-0694">RNA-binding</keyword>
<feature type="region of interest" description="Disordered" evidence="7">
    <location>
        <begin position="311"/>
        <end position="347"/>
    </location>
</feature>
<gene>
    <name evidence="9" type="ORF">CHYS00102_LOCUS26167</name>
    <name evidence="10" type="ORF">CHYS00102_LOCUS26169</name>
</gene>
<dbReference type="GO" id="GO:0033290">
    <property type="term" value="C:eukaryotic 48S preinitiation complex"/>
    <property type="evidence" value="ECO:0007669"/>
    <property type="project" value="UniProtKB-UniRule"/>
</dbReference>
<dbReference type="InterPro" id="IPR000504">
    <property type="entry name" value="RRM_dom"/>
</dbReference>
<dbReference type="Pfam" id="PF12353">
    <property type="entry name" value="eIF3g"/>
    <property type="match status" value="1"/>
</dbReference>
<sequence>MAPMSTNRWADQDDDDSSTSSTSSLPPANSKLLPPSKSSGPDGKGIKTVISWRRDDAGRRVRLTTRVRVSTSTVRHPKTRLARRHWVRNKFGAAASCEDESNVTIRSMDEVRIEDPNADVDLQDEDPSKALAGNLNAFWQKQKERHLKRQYGVDGDDAANAQELQDQKDAAEGWSKVGSAAAGGGKYVPPSMRGTSGGGGKSLADMAERAGVTGDEGGKDGGARRFDDRDQNTIRVTNISEDTTEADLQDLFQPFGRISRVYLAKDRETLVSRGFAFISFVHHDDASRSMEKLQGYGYDHLILKLEWAKPSAQKDPGSEGTQFRSGYGKALAQDTKQKVSYASNLTR</sequence>
<dbReference type="AlphaFoldDB" id="A0A6U5KZ42"/>
<dbReference type="PROSITE" id="PS50102">
    <property type="entry name" value="RRM"/>
    <property type="match status" value="1"/>
</dbReference>
<dbReference type="InterPro" id="IPR024675">
    <property type="entry name" value="eIF3g_N"/>
</dbReference>
<dbReference type="GO" id="GO:0003743">
    <property type="term" value="F:translation initiation factor activity"/>
    <property type="evidence" value="ECO:0007669"/>
    <property type="project" value="UniProtKB-UniRule"/>
</dbReference>
<evidence type="ECO:0000256" key="3">
    <source>
        <dbReference type="ARBA" id="ARBA00022884"/>
    </source>
</evidence>
<comment type="subcellular location">
    <subcellularLocation>
        <location evidence="5">Cytoplasm</location>
    </subcellularLocation>
</comment>
<dbReference type="SMART" id="SM00360">
    <property type="entry name" value="RRM"/>
    <property type="match status" value="1"/>
</dbReference>
<dbReference type="PIRSF" id="PIRSF037949">
    <property type="entry name" value="Transl_init_eIF-3_RNA-bind"/>
    <property type="match status" value="1"/>
</dbReference>
<keyword evidence="2 5" id="KW-0396">Initiation factor</keyword>
<evidence type="ECO:0000256" key="6">
    <source>
        <dbReference type="PROSITE-ProRule" id="PRU00176"/>
    </source>
</evidence>
<dbReference type="CDD" id="cd12408">
    <property type="entry name" value="RRM_eIF3G_like"/>
    <property type="match status" value="1"/>
</dbReference>
<dbReference type="GO" id="GO:0001732">
    <property type="term" value="P:formation of cytoplasmic translation initiation complex"/>
    <property type="evidence" value="ECO:0007669"/>
    <property type="project" value="UniProtKB-UniRule"/>
</dbReference>
<evidence type="ECO:0000313" key="10">
    <source>
        <dbReference type="EMBL" id="CAD8898953.1"/>
    </source>
</evidence>
<dbReference type="InterPro" id="IPR017334">
    <property type="entry name" value="eIF3_g"/>
</dbReference>
<accession>A0A6U5KZ42</accession>
<dbReference type="EMBL" id="HBFR01035872">
    <property type="protein sequence ID" value="CAD8898953.1"/>
    <property type="molecule type" value="Transcribed_RNA"/>
</dbReference>
<feature type="compositionally biased region" description="Low complexity" evidence="7">
    <location>
        <begin position="18"/>
        <end position="41"/>
    </location>
</feature>
<feature type="domain" description="RRM" evidence="8">
    <location>
        <begin position="232"/>
        <end position="310"/>
    </location>
</feature>